<keyword evidence="2" id="KW-1185">Reference proteome</keyword>
<dbReference type="Pfam" id="PF03692">
    <property type="entry name" value="CxxCxxCC"/>
    <property type="match status" value="1"/>
</dbReference>
<dbReference type="AlphaFoldDB" id="A0A1G6GLL7"/>
<proteinExistence type="predicted"/>
<protein>
    <submittedName>
        <fullName evidence="1">Uncharacterized protein</fullName>
    </submittedName>
</protein>
<evidence type="ECO:0000313" key="1">
    <source>
        <dbReference type="EMBL" id="SDB82908.1"/>
    </source>
</evidence>
<dbReference type="EMBL" id="FMYL01000001">
    <property type="protein sequence ID" value="SDB82908.1"/>
    <property type="molecule type" value="Genomic_DNA"/>
</dbReference>
<sequence length="149" mass="17272">MSLRPQFWQKYPLDALNAQEWEALCDGCGLCCLIKLEDDDTQEVAYTKVACHLLDCSTGHCSDYVHRKNFVPDCIQLNIQTIDQIAYWLPSSCAYKRRHEGKKLPPWHYLNTGSRESVITAKKSVAGRCISEYDIPEQDIDQYIVRWVR</sequence>
<reference evidence="2" key="1">
    <citation type="submission" date="2016-09" db="EMBL/GenBank/DDBJ databases">
        <authorList>
            <person name="Varghese N."/>
            <person name="Submissions S."/>
        </authorList>
    </citation>
    <scope>NUCLEOTIDE SEQUENCE [LARGE SCALE GENOMIC DNA]</scope>
    <source>
        <strain evidence="2">ANC 4422</strain>
    </source>
</reference>
<evidence type="ECO:0000313" key="2">
    <source>
        <dbReference type="Proteomes" id="UP000242501"/>
    </source>
</evidence>
<name>A0A1G6GLL7_9GAMM</name>
<dbReference type="Proteomes" id="UP000242501">
    <property type="component" value="Unassembled WGS sequence"/>
</dbReference>
<dbReference type="STRING" id="1219383.SAMN05421733_101390"/>
<dbReference type="InterPro" id="IPR005358">
    <property type="entry name" value="Puta_zinc/iron-chelating_dom"/>
</dbReference>
<dbReference type="NCBIfam" id="NF003507">
    <property type="entry name" value="PRK05170.2-5"/>
    <property type="match status" value="1"/>
</dbReference>
<dbReference type="PANTHER" id="PTHR37421">
    <property type="entry name" value="UPF0260 PROTEIN YCGN"/>
    <property type="match status" value="1"/>
</dbReference>
<gene>
    <name evidence="1" type="ORF">SAMN05421733_101390</name>
</gene>
<accession>A0A1G6GLL7</accession>
<dbReference type="PANTHER" id="PTHR37421:SF1">
    <property type="entry name" value="UPF0260 PROTEIN YCGN"/>
    <property type="match status" value="1"/>
</dbReference>
<dbReference type="InterPro" id="IPR008228">
    <property type="entry name" value="UCP006173"/>
</dbReference>
<dbReference type="NCBIfam" id="NF003501">
    <property type="entry name" value="PRK05170.1-5"/>
    <property type="match status" value="1"/>
</dbReference>
<organism evidence="1 2">
    <name type="scientific">Acinetobacter boissieri</name>
    <dbReference type="NCBI Taxonomy" id="1219383"/>
    <lineage>
        <taxon>Bacteria</taxon>
        <taxon>Pseudomonadati</taxon>
        <taxon>Pseudomonadota</taxon>
        <taxon>Gammaproteobacteria</taxon>
        <taxon>Moraxellales</taxon>
        <taxon>Moraxellaceae</taxon>
        <taxon>Acinetobacter</taxon>
    </lineage>
</organism>
<dbReference type="OrthoDB" id="9786855at2"/>
<dbReference type="PIRSF" id="PIRSF006173">
    <property type="entry name" value="UCP006173"/>
    <property type="match status" value="1"/>
</dbReference>